<dbReference type="Gene3D" id="3.40.50.620">
    <property type="entry name" value="HUPs"/>
    <property type="match status" value="1"/>
</dbReference>
<dbReference type="InterPro" id="IPR004821">
    <property type="entry name" value="Cyt_trans-like"/>
</dbReference>
<dbReference type="PROSITE" id="PS51462">
    <property type="entry name" value="NUDIX"/>
    <property type="match status" value="1"/>
</dbReference>
<dbReference type="EMBL" id="JAFREP010000008">
    <property type="protein sequence ID" value="MBO1318966.1"/>
    <property type="molecule type" value="Genomic_DNA"/>
</dbReference>
<keyword evidence="3" id="KW-1185">Reference proteome</keyword>
<organism evidence="2 3">
    <name type="scientific">Acanthopleuribacter pedis</name>
    <dbReference type="NCBI Taxonomy" id="442870"/>
    <lineage>
        <taxon>Bacteria</taxon>
        <taxon>Pseudomonadati</taxon>
        <taxon>Acidobacteriota</taxon>
        <taxon>Holophagae</taxon>
        <taxon>Acanthopleuribacterales</taxon>
        <taxon>Acanthopleuribacteraceae</taxon>
        <taxon>Acanthopleuribacter</taxon>
    </lineage>
</organism>
<reference evidence="2" key="1">
    <citation type="submission" date="2021-03" db="EMBL/GenBank/DDBJ databases">
        <authorList>
            <person name="Wang G."/>
        </authorList>
    </citation>
    <scope>NUCLEOTIDE SEQUENCE</scope>
    <source>
        <strain evidence="2">KCTC 12899</strain>
    </source>
</reference>
<dbReference type="InterPro" id="IPR015797">
    <property type="entry name" value="NUDIX_hydrolase-like_dom_sf"/>
</dbReference>
<dbReference type="PANTHER" id="PTHR43736:SF4">
    <property type="entry name" value="SLR1690 PROTEIN"/>
    <property type="match status" value="1"/>
</dbReference>
<accession>A0A8J7U552</accession>
<dbReference type="GO" id="GO:0003824">
    <property type="term" value="F:catalytic activity"/>
    <property type="evidence" value="ECO:0007669"/>
    <property type="project" value="InterPro"/>
</dbReference>
<dbReference type="RefSeq" id="WP_207858787.1">
    <property type="nucleotide sequence ID" value="NZ_JAFREP010000008.1"/>
</dbReference>
<evidence type="ECO:0000313" key="3">
    <source>
        <dbReference type="Proteomes" id="UP000664417"/>
    </source>
</evidence>
<protein>
    <submittedName>
        <fullName evidence="2">NUDIX domain-containing protein</fullName>
    </submittedName>
</protein>
<dbReference type="Proteomes" id="UP000664417">
    <property type="component" value="Unassembled WGS sequence"/>
</dbReference>
<dbReference type="AlphaFoldDB" id="A0A8J7U552"/>
<feature type="domain" description="Nudix hydrolase" evidence="1">
    <location>
        <begin position="6"/>
        <end position="139"/>
    </location>
</feature>
<dbReference type="InterPro" id="IPR000086">
    <property type="entry name" value="NUDIX_hydrolase_dom"/>
</dbReference>
<sequence>MTNRSKPTVSVEVVVLARSGLGMKLLVARRAYLPYAGELALPGGFVEPFELPLHAALRELERETGLTLSGVDAVPLSLRARKGRDPRGWTMSQPYLFWVDAEPTVRGSDPASETFWVPLAQLPSLVFDHGAILCEALGRFWQIMPEGVPALRNVRAFGVPEYLPAQPIFYGGTFNPWHKGHHNCVAMCPMPADVLVVPDTNPFKSGPAERCYWSLYRDLYRRVHDLGAHVYPGFCGREQANPTARWLPYVNRDDKALLMGEDTMADMPNWMDAVKVVQAVSKIIAVPRRVPADQIRNACRWLEDNGCDIVRLGDHPYRDVSSTQIRGGRG</sequence>
<evidence type="ECO:0000259" key="1">
    <source>
        <dbReference type="PROSITE" id="PS51462"/>
    </source>
</evidence>
<evidence type="ECO:0000313" key="2">
    <source>
        <dbReference type="EMBL" id="MBO1318966.1"/>
    </source>
</evidence>
<proteinExistence type="predicted"/>
<comment type="caution">
    <text evidence="2">The sequence shown here is derived from an EMBL/GenBank/DDBJ whole genome shotgun (WGS) entry which is preliminary data.</text>
</comment>
<dbReference type="Gene3D" id="3.90.79.10">
    <property type="entry name" value="Nucleoside Triphosphate Pyrophosphohydrolase"/>
    <property type="match status" value="1"/>
</dbReference>
<dbReference type="PANTHER" id="PTHR43736">
    <property type="entry name" value="ADP-RIBOSE PYROPHOSPHATASE"/>
    <property type="match status" value="1"/>
</dbReference>
<dbReference type="Pfam" id="PF00293">
    <property type="entry name" value="NUDIX"/>
    <property type="match status" value="1"/>
</dbReference>
<dbReference type="SUPFAM" id="SSF55811">
    <property type="entry name" value="Nudix"/>
    <property type="match status" value="1"/>
</dbReference>
<dbReference type="SUPFAM" id="SSF52374">
    <property type="entry name" value="Nucleotidylyl transferase"/>
    <property type="match status" value="1"/>
</dbReference>
<dbReference type="InterPro" id="IPR014729">
    <property type="entry name" value="Rossmann-like_a/b/a_fold"/>
</dbReference>
<gene>
    <name evidence="2" type="ORF">J3U88_10905</name>
</gene>
<dbReference type="CDD" id="cd18873">
    <property type="entry name" value="NUDIX_NadM_like"/>
    <property type="match status" value="1"/>
</dbReference>
<name>A0A8J7U552_9BACT</name>
<dbReference type="Pfam" id="PF01467">
    <property type="entry name" value="CTP_transf_like"/>
    <property type="match status" value="1"/>
</dbReference>